<accession>A0A4Y1RSK0</accession>
<evidence type="ECO:0000313" key="3">
    <source>
        <dbReference type="EMBL" id="BBH07331.1"/>
    </source>
</evidence>
<dbReference type="GO" id="GO:0016783">
    <property type="term" value="F:sulfurtransferase activity"/>
    <property type="evidence" value="ECO:0007669"/>
    <property type="project" value="TreeGrafter"/>
</dbReference>
<dbReference type="InterPro" id="IPR014729">
    <property type="entry name" value="Rossmann-like_a/b/a_fold"/>
</dbReference>
<dbReference type="GO" id="GO:0002143">
    <property type="term" value="P:tRNA wobble position uridine thiolation"/>
    <property type="evidence" value="ECO:0007669"/>
    <property type="project" value="TreeGrafter"/>
</dbReference>
<gene>
    <name evidence="3" type="ORF">Prudu_019239</name>
</gene>
<dbReference type="GO" id="GO:0000049">
    <property type="term" value="F:tRNA binding"/>
    <property type="evidence" value="ECO:0007669"/>
    <property type="project" value="InterPro"/>
</dbReference>
<dbReference type="InterPro" id="IPR019407">
    <property type="entry name" value="CTU2"/>
</dbReference>
<keyword evidence="3" id="KW-0378">Hydrolase</keyword>
<reference evidence="3" key="1">
    <citation type="journal article" date="2019" name="Science">
        <title>Mutation of a bHLH transcription factor allowed almond domestication.</title>
        <authorList>
            <person name="Sanchez-Perez R."/>
            <person name="Pavan S."/>
            <person name="Mazzeo R."/>
            <person name="Moldovan C."/>
            <person name="Aiese Cigliano R."/>
            <person name="Del Cueto J."/>
            <person name="Ricciardi F."/>
            <person name="Lotti C."/>
            <person name="Ricciardi L."/>
            <person name="Dicenta F."/>
            <person name="Lopez-Marques R.L."/>
            <person name="Lindberg Moller B."/>
        </authorList>
    </citation>
    <scope>NUCLEOTIDE SEQUENCE</scope>
</reference>
<sequence>MYVVALQFVHEMHSKAQKNFDACRDRSLPVFGVGVAFVDESSVTLPPLMKPTKFGDGRERLKKLLDAVDDATGREDLLLHLRMLALQKVASQNGYNRLLLGSCVSRIACHVISATVKGQGYSLPADVQYVDARWEIPVVLPLRDCLAKELTMLCRLDGEQPWRSDFTENNFTSKVKYALEEPLLLCSSTRWEGTQLREENPSRECTIMRTAGKLIPFHFNKIEEIDDSNVLLATRRRQKRYNLKPNESFSSESFCFICNSPLSRSDLLSLKNLENHKTSSVCCSSCQFQILPQDPSSVNELYTLLPEQLFARAKHDNLDHCSAIREQIQDCLLSEGEDET</sequence>
<organism evidence="3">
    <name type="scientific">Prunus dulcis</name>
    <name type="common">Almond</name>
    <name type="synonym">Amygdalus dulcis</name>
    <dbReference type="NCBI Taxonomy" id="3755"/>
    <lineage>
        <taxon>Eukaryota</taxon>
        <taxon>Viridiplantae</taxon>
        <taxon>Streptophyta</taxon>
        <taxon>Embryophyta</taxon>
        <taxon>Tracheophyta</taxon>
        <taxon>Spermatophyta</taxon>
        <taxon>Magnoliopsida</taxon>
        <taxon>eudicotyledons</taxon>
        <taxon>Gunneridae</taxon>
        <taxon>Pentapetalae</taxon>
        <taxon>rosids</taxon>
        <taxon>fabids</taxon>
        <taxon>Rosales</taxon>
        <taxon>Rosaceae</taxon>
        <taxon>Amygdaloideae</taxon>
        <taxon>Amygdaleae</taxon>
        <taxon>Prunus</taxon>
    </lineage>
</organism>
<dbReference type="PANTHER" id="PTHR20882">
    <property type="entry name" value="CYTOPLASMIC TRNA 2-THIOLATION PROTEIN 2"/>
    <property type="match status" value="1"/>
</dbReference>
<dbReference type="EMBL" id="AP019303">
    <property type="protein sequence ID" value="BBH07331.1"/>
    <property type="molecule type" value="Genomic_DNA"/>
</dbReference>
<dbReference type="AlphaFoldDB" id="A0A4Y1RSK0"/>
<dbReference type="PANTHER" id="PTHR20882:SF14">
    <property type="entry name" value="CYTOPLASMIC TRNA 2-THIOLATION PROTEIN 2"/>
    <property type="match status" value="1"/>
</dbReference>
<dbReference type="GO" id="GO:0005829">
    <property type="term" value="C:cytosol"/>
    <property type="evidence" value="ECO:0007669"/>
    <property type="project" value="TreeGrafter"/>
</dbReference>
<protein>
    <submittedName>
        <fullName evidence="3">Adenine nucleotide alpha hydrolases-like superfamily protein</fullName>
    </submittedName>
</protein>
<dbReference type="Gene3D" id="3.40.50.620">
    <property type="entry name" value="HUPs"/>
    <property type="match status" value="1"/>
</dbReference>
<dbReference type="GO" id="GO:0016787">
    <property type="term" value="F:hydrolase activity"/>
    <property type="evidence" value="ECO:0007669"/>
    <property type="project" value="UniProtKB-KW"/>
</dbReference>
<keyword evidence="2" id="KW-0819">tRNA processing</keyword>
<evidence type="ECO:0000256" key="1">
    <source>
        <dbReference type="ARBA" id="ARBA00022490"/>
    </source>
</evidence>
<evidence type="ECO:0000256" key="2">
    <source>
        <dbReference type="ARBA" id="ARBA00022694"/>
    </source>
</evidence>
<proteinExistence type="predicted"/>
<name>A0A4Y1RSK0_PRUDU</name>
<keyword evidence="1" id="KW-0963">Cytoplasm</keyword>